<evidence type="ECO:0000256" key="1">
    <source>
        <dbReference type="SAM" id="Phobius"/>
    </source>
</evidence>
<name>A0A2P5CE86_PARAD</name>
<gene>
    <name evidence="2" type="ORF">PanWU01x14_160640</name>
</gene>
<keyword evidence="3" id="KW-1185">Reference proteome</keyword>
<dbReference type="AlphaFoldDB" id="A0A2P5CE86"/>
<comment type="caution">
    <text evidence="2">The sequence shown here is derived from an EMBL/GenBank/DDBJ whole genome shotgun (WGS) entry which is preliminary data.</text>
</comment>
<sequence>MESQSLLLNQKLEAIDILKEAVKVYAKNINFIIIAILTSIPFFCFSVYNETFLQKILLETSEIFKQTTRYVMFDRPTTFDITTRLDKNFLYHIIQMVSLLSGSP</sequence>
<dbReference type="EMBL" id="JXTB01000141">
    <property type="protein sequence ID" value="PON59315.1"/>
    <property type="molecule type" value="Genomic_DNA"/>
</dbReference>
<evidence type="ECO:0000313" key="2">
    <source>
        <dbReference type="EMBL" id="PON59315.1"/>
    </source>
</evidence>
<dbReference type="PANTHER" id="PTHR36714:SF7">
    <property type="entry name" value="TRANSMEMBRANE PROTEIN"/>
    <property type="match status" value="1"/>
</dbReference>
<evidence type="ECO:0000313" key="3">
    <source>
        <dbReference type="Proteomes" id="UP000237105"/>
    </source>
</evidence>
<feature type="transmembrane region" description="Helical" evidence="1">
    <location>
        <begin position="29"/>
        <end position="48"/>
    </location>
</feature>
<protein>
    <submittedName>
        <fullName evidence="2">Uncharacterized protein</fullName>
    </submittedName>
</protein>
<dbReference type="PANTHER" id="PTHR36714">
    <property type="entry name" value="T23E23.1"/>
    <property type="match status" value="1"/>
</dbReference>
<reference evidence="3" key="1">
    <citation type="submission" date="2016-06" db="EMBL/GenBank/DDBJ databases">
        <title>Parallel loss of symbiosis genes in relatives of nitrogen-fixing non-legume Parasponia.</title>
        <authorList>
            <person name="Van Velzen R."/>
            <person name="Holmer R."/>
            <person name="Bu F."/>
            <person name="Rutten L."/>
            <person name="Van Zeijl A."/>
            <person name="Liu W."/>
            <person name="Santuari L."/>
            <person name="Cao Q."/>
            <person name="Sharma T."/>
            <person name="Shen D."/>
            <person name="Roswanjaya Y."/>
            <person name="Wardhani T."/>
            <person name="Kalhor M.S."/>
            <person name="Jansen J."/>
            <person name="Van den Hoogen J."/>
            <person name="Gungor B."/>
            <person name="Hartog M."/>
            <person name="Hontelez J."/>
            <person name="Verver J."/>
            <person name="Yang W.-C."/>
            <person name="Schijlen E."/>
            <person name="Repin R."/>
            <person name="Schilthuizen M."/>
            <person name="Schranz E."/>
            <person name="Heidstra R."/>
            <person name="Miyata K."/>
            <person name="Fedorova E."/>
            <person name="Kohlen W."/>
            <person name="Bisseling T."/>
            <person name="Smit S."/>
            <person name="Geurts R."/>
        </authorList>
    </citation>
    <scope>NUCLEOTIDE SEQUENCE [LARGE SCALE GENOMIC DNA]</scope>
    <source>
        <strain evidence="3">cv. WU1-14</strain>
    </source>
</reference>
<dbReference type="Proteomes" id="UP000237105">
    <property type="component" value="Unassembled WGS sequence"/>
</dbReference>
<proteinExistence type="predicted"/>
<keyword evidence="1" id="KW-1133">Transmembrane helix</keyword>
<dbReference type="OrthoDB" id="1158689at2759"/>
<accession>A0A2P5CE86</accession>
<keyword evidence="1" id="KW-0812">Transmembrane</keyword>
<keyword evidence="1" id="KW-0472">Membrane</keyword>
<organism evidence="2 3">
    <name type="scientific">Parasponia andersonii</name>
    <name type="common">Sponia andersonii</name>
    <dbReference type="NCBI Taxonomy" id="3476"/>
    <lineage>
        <taxon>Eukaryota</taxon>
        <taxon>Viridiplantae</taxon>
        <taxon>Streptophyta</taxon>
        <taxon>Embryophyta</taxon>
        <taxon>Tracheophyta</taxon>
        <taxon>Spermatophyta</taxon>
        <taxon>Magnoliopsida</taxon>
        <taxon>eudicotyledons</taxon>
        <taxon>Gunneridae</taxon>
        <taxon>Pentapetalae</taxon>
        <taxon>rosids</taxon>
        <taxon>fabids</taxon>
        <taxon>Rosales</taxon>
        <taxon>Cannabaceae</taxon>
        <taxon>Parasponia</taxon>
    </lineage>
</organism>